<protein>
    <recommendedName>
        <fullName evidence="3">Type III secretion system effector protein</fullName>
    </recommendedName>
</protein>
<evidence type="ECO:0008006" key="3">
    <source>
        <dbReference type="Google" id="ProtNLM"/>
    </source>
</evidence>
<comment type="caution">
    <text evidence="1">The sequence shown here is derived from an EMBL/GenBank/DDBJ whole genome shotgun (WGS) entry which is preliminary data.</text>
</comment>
<dbReference type="Proteomes" id="UP000050343">
    <property type="component" value="Unassembled WGS sequence"/>
</dbReference>
<dbReference type="EMBL" id="JPUO02000005">
    <property type="protein sequence ID" value="OQP85310.1"/>
    <property type="molecule type" value="Genomic_DNA"/>
</dbReference>
<reference evidence="1 2" key="2">
    <citation type="journal article" date="2017" name="Plant Pathol.">
        <title>Pathogenicity and virulence gene content of Xanthomonas strains infecting Araceae, formerly known as Xanthomonas axonopodis pv. dieffenbachiae.</title>
        <authorList>
            <person name="Constantin E.C."/>
            <person name="Haegeman A."/>
            <person name="Van Vaerenbergh J."/>
            <person name="Baeyen S."/>
            <person name="Van Malderghem C."/>
            <person name="Maes M."/>
            <person name="Cottyn B."/>
        </authorList>
    </citation>
    <scope>NUCLEOTIDE SEQUENCE [LARGE SCALE GENOMIC DNA]</scope>
    <source>
        <strain evidence="2">LMG9055</strain>
    </source>
</reference>
<proteinExistence type="predicted"/>
<gene>
    <name evidence="1" type="ORF">IA54_016445</name>
</gene>
<name>A0A1V9HQZ2_9XANT</name>
<sequence>MMAPLSADARQTLERKLMLKRMENLGSASPEQAAAAREKLQEFLAANPDYDPITDFGEVTSLTRMRAAMQLVDRLPSVGDEGHSARSRAYVKLVYSIWKLPESERGEAFTTLFAHIDKLPGQSGLPALEPFIFQLAGLPGEQREASLAVSERGRTFMTLLAHINALPTQSGLFALEHLTEWVTELPECEAALRAVLRTPLAAHHQVASKVMEQAEKTGLGELSPHARLLVLVLALARLPLPECMNVIIEVAAQLPGPRAVAILYHHAVLREGYNFSNSYRSVAEKLAASLTGRDVLPHLADLLVNLPLAEMRFDAHRFLVDACSRLYRDEMSEQERTAAHDITASVLLRLTNAVSQQPREKRFEAAWKLAEQAKSLDPERHRSVILAIRAQADAITPRTADFRDWCDERIKKFTD</sequence>
<dbReference type="AlphaFoldDB" id="A0A1V9HQZ2"/>
<evidence type="ECO:0000313" key="2">
    <source>
        <dbReference type="Proteomes" id="UP000050343"/>
    </source>
</evidence>
<accession>A0A1V9HQZ2</accession>
<organism evidence="1 2">
    <name type="scientific">Xanthomonas phaseoli pv. syngonii LMG 9055</name>
    <dbReference type="NCBI Taxonomy" id="1437878"/>
    <lineage>
        <taxon>Bacteria</taxon>
        <taxon>Pseudomonadati</taxon>
        <taxon>Pseudomonadota</taxon>
        <taxon>Gammaproteobacteria</taxon>
        <taxon>Lysobacterales</taxon>
        <taxon>Lysobacteraceae</taxon>
        <taxon>Xanthomonas</taxon>
    </lineage>
</organism>
<evidence type="ECO:0000313" key="1">
    <source>
        <dbReference type="EMBL" id="OQP85310.1"/>
    </source>
</evidence>
<reference evidence="1 2" key="1">
    <citation type="journal article" date="2016" name="Plant Pathol.">
        <title>Genetic characterization of strains named as Xanthomonas axonopodis pv. dieffenbachiae leads to a taxonomic revision of the X. axonopodis species complex.</title>
        <authorList>
            <person name="Constantin E.C."/>
            <person name="Cleenwerck I."/>
            <person name="Maes M."/>
            <person name="Baeyen S."/>
            <person name="Van Malderghem C."/>
            <person name="De Vos P."/>
            <person name="Cottyn B."/>
        </authorList>
    </citation>
    <scope>NUCLEOTIDE SEQUENCE [LARGE SCALE GENOMIC DNA]</scope>
    <source>
        <strain evidence="2">LMG9055</strain>
    </source>
</reference>